<evidence type="ECO:0000256" key="2">
    <source>
        <dbReference type="ARBA" id="ARBA00023125"/>
    </source>
</evidence>
<sequence>MQTFRTLVGARVWAAVVAAGTAREYARGEVLLRQGEPGGYALALVRGRVRVVLADGLLVSLRSAGDLVGELAAAGVGRTASVVALDRCTACHVSARVLDAVAGGAVGEYLRQKLVATVEQVSLARLGSRTRVARLLLAVVDLGEAGDRRVPLSQEAVARALGMARSTVAEHIADLRRHGALRDGPRLVVADRDLLAAHAV</sequence>
<dbReference type="InterPro" id="IPR012318">
    <property type="entry name" value="HTH_CRP"/>
</dbReference>
<dbReference type="InterPro" id="IPR036390">
    <property type="entry name" value="WH_DNA-bd_sf"/>
</dbReference>
<dbReference type="CDD" id="cd00038">
    <property type="entry name" value="CAP_ED"/>
    <property type="match status" value="1"/>
</dbReference>
<protein>
    <submittedName>
        <fullName evidence="6">cAMP-binding domain of CRP or a regulatory subunit of cAMP-dependent protein kinases</fullName>
    </submittedName>
</protein>
<dbReference type="SUPFAM" id="SSF46785">
    <property type="entry name" value="Winged helix' DNA-binding domain"/>
    <property type="match status" value="1"/>
</dbReference>
<evidence type="ECO:0000259" key="4">
    <source>
        <dbReference type="PROSITE" id="PS50042"/>
    </source>
</evidence>
<dbReference type="InterPro" id="IPR018490">
    <property type="entry name" value="cNMP-bd_dom_sf"/>
</dbReference>
<dbReference type="InterPro" id="IPR050397">
    <property type="entry name" value="Env_Response_Regulators"/>
</dbReference>
<dbReference type="Proteomes" id="UP001205185">
    <property type="component" value="Unassembled WGS sequence"/>
</dbReference>
<keyword evidence="1" id="KW-0805">Transcription regulation</keyword>
<keyword evidence="2" id="KW-0238">DNA-binding</keyword>
<evidence type="ECO:0000256" key="3">
    <source>
        <dbReference type="ARBA" id="ARBA00023163"/>
    </source>
</evidence>
<reference evidence="6 7" key="1">
    <citation type="submission" date="2022-06" db="EMBL/GenBank/DDBJ databases">
        <title>Genomic Encyclopedia of Archaeal and Bacterial Type Strains, Phase II (KMG-II): from individual species to whole genera.</title>
        <authorList>
            <person name="Goeker M."/>
        </authorList>
    </citation>
    <scope>NUCLEOTIDE SEQUENCE [LARGE SCALE GENOMIC DNA]</scope>
    <source>
        <strain evidence="6 7">DSM 44255</strain>
    </source>
</reference>
<name>A0ABT1IA43_9PSEU</name>
<dbReference type="EMBL" id="JAMTCO010000005">
    <property type="protein sequence ID" value="MCP2269499.1"/>
    <property type="molecule type" value="Genomic_DNA"/>
</dbReference>
<gene>
    <name evidence="6" type="ORF">LV75_001988</name>
</gene>
<dbReference type="PROSITE" id="PS50042">
    <property type="entry name" value="CNMP_BINDING_3"/>
    <property type="match status" value="1"/>
</dbReference>
<feature type="domain" description="Cyclic nucleotide-binding" evidence="4">
    <location>
        <begin position="16"/>
        <end position="88"/>
    </location>
</feature>
<proteinExistence type="predicted"/>
<dbReference type="Pfam" id="PF13545">
    <property type="entry name" value="HTH_Crp_2"/>
    <property type="match status" value="1"/>
</dbReference>
<dbReference type="Pfam" id="PF00027">
    <property type="entry name" value="cNMP_binding"/>
    <property type="match status" value="1"/>
</dbReference>
<dbReference type="Gene3D" id="2.60.120.10">
    <property type="entry name" value="Jelly Rolls"/>
    <property type="match status" value="1"/>
</dbReference>
<dbReference type="PANTHER" id="PTHR24567:SF74">
    <property type="entry name" value="HTH-TYPE TRANSCRIPTIONAL REGULATOR ARCR"/>
    <property type="match status" value="1"/>
</dbReference>
<organism evidence="6 7">
    <name type="scientific">Actinokineospora diospyrosa</name>
    <dbReference type="NCBI Taxonomy" id="103728"/>
    <lineage>
        <taxon>Bacteria</taxon>
        <taxon>Bacillati</taxon>
        <taxon>Actinomycetota</taxon>
        <taxon>Actinomycetes</taxon>
        <taxon>Pseudonocardiales</taxon>
        <taxon>Pseudonocardiaceae</taxon>
        <taxon>Actinokineospora</taxon>
    </lineage>
</organism>
<keyword evidence="3" id="KW-0804">Transcription</keyword>
<accession>A0ABT1IA43</accession>
<dbReference type="SMART" id="SM00100">
    <property type="entry name" value="cNMP"/>
    <property type="match status" value="1"/>
</dbReference>
<dbReference type="SMART" id="SM00419">
    <property type="entry name" value="HTH_CRP"/>
    <property type="match status" value="1"/>
</dbReference>
<dbReference type="PROSITE" id="PS51063">
    <property type="entry name" value="HTH_CRP_2"/>
    <property type="match status" value="1"/>
</dbReference>
<evidence type="ECO:0000256" key="1">
    <source>
        <dbReference type="ARBA" id="ARBA00023015"/>
    </source>
</evidence>
<comment type="caution">
    <text evidence="6">The sequence shown here is derived from an EMBL/GenBank/DDBJ whole genome shotgun (WGS) entry which is preliminary data.</text>
</comment>
<dbReference type="PANTHER" id="PTHR24567">
    <property type="entry name" value="CRP FAMILY TRANSCRIPTIONAL REGULATORY PROTEIN"/>
    <property type="match status" value="1"/>
</dbReference>
<evidence type="ECO:0000313" key="7">
    <source>
        <dbReference type="Proteomes" id="UP001205185"/>
    </source>
</evidence>
<dbReference type="SUPFAM" id="SSF51206">
    <property type="entry name" value="cAMP-binding domain-like"/>
    <property type="match status" value="1"/>
</dbReference>
<feature type="domain" description="HTH crp-type" evidence="5">
    <location>
        <begin position="126"/>
        <end position="193"/>
    </location>
</feature>
<dbReference type="RefSeq" id="WP_253886499.1">
    <property type="nucleotide sequence ID" value="NZ_BAAAVB010000012.1"/>
</dbReference>
<keyword evidence="7" id="KW-1185">Reference proteome</keyword>
<dbReference type="InterPro" id="IPR014710">
    <property type="entry name" value="RmlC-like_jellyroll"/>
</dbReference>
<evidence type="ECO:0000313" key="6">
    <source>
        <dbReference type="EMBL" id="MCP2269499.1"/>
    </source>
</evidence>
<evidence type="ECO:0000259" key="5">
    <source>
        <dbReference type="PROSITE" id="PS51063"/>
    </source>
</evidence>
<dbReference type="InterPro" id="IPR000595">
    <property type="entry name" value="cNMP-bd_dom"/>
</dbReference>